<organism evidence="2 3">
    <name type="scientific">Anisodus acutangulus</name>
    <dbReference type="NCBI Taxonomy" id="402998"/>
    <lineage>
        <taxon>Eukaryota</taxon>
        <taxon>Viridiplantae</taxon>
        <taxon>Streptophyta</taxon>
        <taxon>Embryophyta</taxon>
        <taxon>Tracheophyta</taxon>
        <taxon>Spermatophyta</taxon>
        <taxon>Magnoliopsida</taxon>
        <taxon>eudicotyledons</taxon>
        <taxon>Gunneridae</taxon>
        <taxon>Pentapetalae</taxon>
        <taxon>asterids</taxon>
        <taxon>lamiids</taxon>
        <taxon>Solanales</taxon>
        <taxon>Solanaceae</taxon>
        <taxon>Solanoideae</taxon>
        <taxon>Hyoscyameae</taxon>
        <taxon>Anisodus</taxon>
    </lineage>
</organism>
<protein>
    <submittedName>
        <fullName evidence="2">Uncharacterized protein</fullName>
    </submittedName>
</protein>
<feature type="compositionally biased region" description="Polar residues" evidence="1">
    <location>
        <begin position="95"/>
        <end position="107"/>
    </location>
</feature>
<dbReference type="EMBL" id="JAJAGQ010000013">
    <property type="protein sequence ID" value="KAJ8546603.1"/>
    <property type="molecule type" value="Genomic_DNA"/>
</dbReference>
<feature type="region of interest" description="Disordered" evidence="1">
    <location>
        <begin position="65"/>
        <end position="114"/>
    </location>
</feature>
<feature type="compositionally biased region" description="Polar residues" evidence="1">
    <location>
        <begin position="73"/>
        <end position="83"/>
    </location>
</feature>
<accession>A0A9Q1M1Z7</accession>
<proteinExistence type="predicted"/>
<comment type="caution">
    <text evidence="2">The sequence shown here is derived from an EMBL/GenBank/DDBJ whole genome shotgun (WGS) entry which is preliminary data.</text>
</comment>
<evidence type="ECO:0000313" key="3">
    <source>
        <dbReference type="Proteomes" id="UP001152561"/>
    </source>
</evidence>
<dbReference type="OrthoDB" id="1327533at2759"/>
<reference evidence="3" key="1">
    <citation type="journal article" date="2023" name="Proc. Natl. Acad. Sci. U.S.A.">
        <title>Genomic and structural basis for evolution of tropane alkaloid biosynthesis.</title>
        <authorList>
            <person name="Wanga Y.-J."/>
            <person name="Taina T."/>
            <person name="Yua J.-Y."/>
            <person name="Lia J."/>
            <person name="Xua B."/>
            <person name="Chenc J."/>
            <person name="D'Auriad J.C."/>
            <person name="Huanga J.-P."/>
            <person name="Huanga S.-X."/>
        </authorList>
    </citation>
    <scope>NUCLEOTIDE SEQUENCE [LARGE SCALE GENOMIC DNA]</scope>
    <source>
        <strain evidence="3">cv. KIB-2019</strain>
    </source>
</reference>
<dbReference type="Proteomes" id="UP001152561">
    <property type="component" value="Unassembled WGS sequence"/>
</dbReference>
<evidence type="ECO:0000256" key="1">
    <source>
        <dbReference type="SAM" id="MobiDB-lite"/>
    </source>
</evidence>
<gene>
    <name evidence="2" type="ORF">K7X08_034113</name>
</gene>
<sequence>MGNVLKYIPLAQRNGMFDVTIDEYDIRDQDDHWTTTLIGYVVGGTPFEQSMDTYVLVKEIVGTGDAPPRVDPTSGNGNTNANGVVSKGRNLNEIAIQQPTQERSQSSVHHELST</sequence>
<name>A0A9Q1M1Z7_9SOLA</name>
<evidence type="ECO:0000313" key="2">
    <source>
        <dbReference type="EMBL" id="KAJ8546603.1"/>
    </source>
</evidence>
<keyword evidence="3" id="KW-1185">Reference proteome</keyword>
<dbReference type="AlphaFoldDB" id="A0A9Q1M1Z7"/>